<keyword evidence="3" id="KW-1185">Reference proteome</keyword>
<dbReference type="Proteomes" id="UP000635606">
    <property type="component" value="Unassembled WGS sequence"/>
</dbReference>
<reference evidence="2" key="1">
    <citation type="submission" date="2021-01" db="EMBL/GenBank/DDBJ databases">
        <title>Whole genome shotgun sequence of Virgisporangium ochraceum NBRC 16418.</title>
        <authorList>
            <person name="Komaki H."/>
            <person name="Tamura T."/>
        </authorList>
    </citation>
    <scope>NUCLEOTIDE SEQUENCE</scope>
    <source>
        <strain evidence="2">NBRC 16418</strain>
    </source>
</reference>
<organism evidence="2 3">
    <name type="scientific">Virgisporangium ochraceum</name>
    <dbReference type="NCBI Taxonomy" id="65505"/>
    <lineage>
        <taxon>Bacteria</taxon>
        <taxon>Bacillati</taxon>
        <taxon>Actinomycetota</taxon>
        <taxon>Actinomycetes</taxon>
        <taxon>Micromonosporales</taxon>
        <taxon>Micromonosporaceae</taxon>
        <taxon>Virgisporangium</taxon>
    </lineage>
</organism>
<name>A0A8J4A0A7_9ACTN</name>
<evidence type="ECO:0000256" key="1">
    <source>
        <dbReference type="SAM" id="MobiDB-lite"/>
    </source>
</evidence>
<accession>A0A8J4A0A7</accession>
<dbReference type="AlphaFoldDB" id="A0A8J4A0A7"/>
<gene>
    <name evidence="2" type="ORF">Voc01_055130</name>
</gene>
<sequence length="187" mass="20114">MSRTPGVQPGRVRSGPAHRSTDGHGDSRQACVDALRYVRASAERTSNAQDPLHAGCRGTWRYEPDGDPPTDYELGIDLRLRPDGTSSPTAGTPDRCDTATIPLESGLTLRVRRSTSHVLGWDGVLDTRGVDVELRLILRMSPYASDDERFDRRVRPVLGGVATVLGDAILGRYVPGVRVPTPSGSGG</sequence>
<comment type="caution">
    <text evidence="2">The sequence shown here is derived from an EMBL/GenBank/DDBJ whole genome shotgun (WGS) entry which is preliminary data.</text>
</comment>
<evidence type="ECO:0000313" key="2">
    <source>
        <dbReference type="EMBL" id="GIJ70596.1"/>
    </source>
</evidence>
<feature type="region of interest" description="Disordered" evidence="1">
    <location>
        <begin position="1"/>
        <end position="29"/>
    </location>
</feature>
<proteinExistence type="predicted"/>
<dbReference type="EMBL" id="BOPH01000082">
    <property type="protein sequence ID" value="GIJ70596.1"/>
    <property type="molecule type" value="Genomic_DNA"/>
</dbReference>
<evidence type="ECO:0000313" key="3">
    <source>
        <dbReference type="Proteomes" id="UP000635606"/>
    </source>
</evidence>
<dbReference type="RefSeq" id="WP_203930496.1">
    <property type="nucleotide sequence ID" value="NZ_BOPH01000082.1"/>
</dbReference>
<protein>
    <submittedName>
        <fullName evidence="2">Uncharacterized protein</fullName>
    </submittedName>
</protein>